<dbReference type="InterPro" id="IPR007372">
    <property type="entry name" value="Lipid/polyisoprenoid-bd_YceI"/>
</dbReference>
<keyword evidence="3" id="KW-1185">Reference proteome</keyword>
<dbReference type="Pfam" id="PF04264">
    <property type="entry name" value="YceI"/>
    <property type="match status" value="1"/>
</dbReference>
<dbReference type="InterPro" id="IPR036761">
    <property type="entry name" value="TTHA0802/YceI-like_sf"/>
</dbReference>
<feature type="domain" description="Lipid/polyisoprenoid-binding YceI-like" evidence="1">
    <location>
        <begin position="35"/>
        <end position="192"/>
    </location>
</feature>
<sequence>MKQAYFGALAIWLLCAFVVPPTSELSKVALLAKRKLIADKSLSTVTYAAKHPLHKWEGVSHDVNCAMIYNDDTKQPETVAVSIKVASFDSQNNNRDSHAMEVLDGLKYPNVTFTSSDVKASEDGTLTAKGNLTFHGVAKPVTLVATRKEAGGKMTIAGEFPVNLSDHNVERPSLMGLKTEDQMVLKFNVVFSL</sequence>
<dbReference type="RefSeq" id="WP_381522805.1">
    <property type="nucleotide sequence ID" value="NZ_JBHULN010000006.1"/>
</dbReference>
<gene>
    <name evidence="2" type="ORF">ACFSUS_11940</name>
</gene>
<accession>A0ABW5M4U7</accession>
<dbReference type="PANTHER" id="PTHR34406:SF1">
    <property type="entry name" value="PROTEIN YCEI"/>
    <property type="match status" value="1"/>
</dbReference>
<dbReference type="SMART" id="SM00867">
    <property type="entry name" value="YceI"/>
    <property type="match status" value="1"/>
</dbReference>
<comment type="caution">
    <text evidence="2">The sequence shown here is derived from an EMBL/GenBank/DDBJ whole genome shotgun (WGS) entry which is preliminary data.</text>
</comment>
<protein>
    <submittedName>
        <fullName evidence="2">YceI family protein</fullName>
    </submittedName>
</protein>
<dbReference type="Proteomes" id="UP001597469">
    <property type="component" value="Unassembled WGS sequence"/>
</dbReference>
<dbReference type="Gene3D" id="2.40.128.110">
    <property type="entry name" value="Lipid/polyisoprenoid-binding, YceI-like"/>
    <property type="match status" value="1"/>
</dbReference>
<evidence type="ECO:0000313" key="2">
    <source>
        <dbReference type="EMBL" id="MFD2571349.1"/>
    </source>
</evidence>
<reference evidence="3" key="1">
    <citation type="journal article" date="2019" name="Int. J. Syst. Evol. Microbiol.">
        <title>The Global Catalogue of Microorganisms (GCM) 10K type strain sequencing project: providing services to taxonomists for standard genome sequencing and annotation.</title>
        <authorList>
            <consortium name="The Broad Institute Genomics Platform"/>
            <consortium name="The Broad Institute Genome Sequencing Center for Infectious Disease"/>
            <person name="Wu L."/>
            <person name="Ma J."/>
        </authorList>
    </citation>
    <scope>NUCLEOTIDE SEQUENCE [LARGE SCALE GENOMIC DNA]</scope>
    <source>
        <strain evidence="3">KCTC 42805</strain>
    </source>
</reference>
<dbReference type="PANTHER" id="PTHR34406">
    <property type="entry name" value="PROTEIN YCEI"/>
    <property type="match status" value="1"/>
</dbReference>
<name>A0ABW5M4U7_9BACT</name>
<dbReference type="SUPFAM" id="SSF101874">
    <property type="entry name" value="YceI-like"/>
    <property type="match status" value="1"/>
</dbReference>
<evidence type="ECO:0000259" key="1">
    <source>
        <dbReference type="SMART" id="SM00867"/>
    </source>
</evidence>
<evidence type="ECO:0000313" key="3">
    <source>
        <dbReference type="Proteomes" id="UP001597469"/>
    </source>
</evidence>
<proteinExistence type="predicted"/>
<dbReference type="EMBL" id="JBHULN010000006">
    <property type="protein sequence ID" value="MFD2571349.1"/>
    <property type="molecule type" value="Genomic_DNA"/>
</dbReference>
<organism evidence="2 3">
    <name type="scientific">Spirosoma soli</name>
    <dbReference type="NCBI Taxonomy" id="1770529"/>
    <lineage>
        <taxon>Bacteria</taxon>
        <taxon>Pseudomonadati</taxon>
        <taxon>Bacteroidota</taxon>
        <taxon>Cytophagia</taxon>
        <taxon>Cytophagales</taxon>
        <taxon>Cytophagaceae</taxon>
        <taxon>Spirosoma</taxon>
    </lineage>
</organism>